<organism evidence="2 3">
    <name type="scientific">Podospora appendiculata</name>
    <dbReference type="NCBI Taxonomy" id="314037"/>
    <lineage>
        <taxon>Eukaryota</taxon>
        <taxon>Fungi</taxon>
        <taxon>Dikarya</taxon>
        <taxon>Ascomycota</taxon>
        <taxon>Pezizomycotina</taxon>
        <taxon>Sordariomycetes</taxon>
        <taxon>Sordariomycetidae</taxon>
        <taxon>Sordariales</taxon>
        <taxon>Podosporaceae</taxon>
        <taxon>Podospora</taxon>
    </lineage>
</organism>
<evidence type="ECO:0000313" key="3">
    <source>
        <dbReference type="Proteomes" id="UP001270362"/>
    </source>
</evidence>
<dbReference type="Proteomes" id="UP001270362">
    <property type="component" value="Unassembled WGS sequence"/>
</dbReference>
<reference evidence="2" key="1">
    <citation type="journal article" date="2023" name="Mol. Phylogenet. Evol.">
        <title>Genome-scale phylogeny and comparative genomics of the fungal order Sordariales.</title>
        <authorList>
            <person name="Hensen N."/>
            <person name="Bonometti L."/>
            <person name="Westerberg I."/>
            <person name="Brannstrom I.O."/>
            <person name="Guillou S."/>
            <person name="Cros-Aarteil S."/>
            <person name="Calhoun S."/>
            <person name="Haridas S."/>
            <person name="Kuo A."/>
            <person name="Mondo S."/>
            <person name="Pangilinan J."/>
            <person name="Riley R."/>
            <person name="LaButti K."/>
            <person name="Andreopoulos B."/>
            <person name="Lipzen A."/>
            <person name="Chen C."/>
            <person name="Yan M."/>
            <person name="Daum C."/>
            <person name="Ng V."/>
            <person name="Clum A."/>
            <person name="Steindorff A."/>
            <person name="Ohm R.A."/>
            <person name="Martin F."/>
            <person name="Silar P."/>
            <person name="Natvig D.O."/>
            <person name="Lalanne C."/>
            <person name="Gautier V."/>
            <person name="Ament-Velasquez S.L."/>
            <person name="Kruys A."/>
            <person name="Hutchinson M.I."/>
            <person name="Powell A.J."/>
            <person name="Barry K."/>
            <person name="Miller A.N."/>
            <person name="Grigoriev I.V."/>
            <person name="Debuchy R."/>
            <person name="Gladieux P."/>
            <person name="Hiltunen Thoren M."/>
            <person name="Johannesson H."/>
        </authorList>
    </citation>
    <scope>NUCLEOTIDE SEQUENCE</scope>
    <source>
        <strain evidence="2">CBS 314.62</strain>
    </source>
</reference>
<accession>A0AAE0X1Y5</accession>
<keyword evidence="3" id="KW-1185">Reference proteome</keyword>
<dbReference type="AlphaFoldDB" id="A0AAE0X1Y5"/>
<reference evidence="2" key="2">
    <citation type="submission" date="2023-06" db="EMBL/GenBank/DDBJ databases">
        <authorList>
            <consortium name="Lawrence Berkeley National Laboratory"/>
            <person name="Haridas S."/>
            <person name="Hensen N."/>
            <person name="Bonometti L."/>
            <person name="Westerberg I."/>
            <person name="Brannstrom I.O."/>
            <person name="Guillou S."/>
            <person name="Cros-Aarteil S."/>
            <person name="Calhoun S."/>
            <person name="Kuo A."/>
            <person name="Mondo S."/>
            <person name="Pangilinan J."/>
            <person name="Riley R."/>
            <person name="Labutti K."/>
            <person name="Andreopoulos B."/>
            <person name="Lipzen A."/>
            <person name="Chen C."/>
            <person name="Yanf M."/>
            <person name="Daum C."/>
            <person name="Ng V."/>
            <person name="Clum A."/>
            <person name="Steindorff A."/>
            <person name="Ohm R."/>
            <person name="Martin F."/>
            <person name="Silar P."/>
            <person name="Natvig D."/>
            <person name="Lalanne C."/>
            <person name="Gautier V."/>
            <person name="Ament-Velasquez S.L."/>
            <person name="Kruys A."/>
            <person name="Hutchinson M.I."/>
            <person name="Powell A.J."/>
            <person name="Barry K."/>
            <person name="Miller A.N."/>
            <person name="Grigoriev I.V."/>
            <person name="Debuchy R."/>
            <person name="Gladieux P."/>
            <person name="Thoren M.H."/>
            <person name="Johannesson H."/>
        </authorList>
    </citation>
    <scope>NUCLEOTIDE SEQUENCE</scope>
    <source>
        <strain evidence="2">CBS 314.62</strain>
    </source>
</reference>
<feature type="transmembrane region" description="Helical" evidence="1">
    <location>
        <begin position="7"/>
        <end position="27"/>
    </location>
</feature>
<sequence length="241" mass="26936">MLSAKHHILFWAVSTAAAATYHVLVHVFACPEALFRALLIPLGAFTFNVLVQGRNQQAWSAAHFAAAGSLLVSLGATTRSFYILNADTDLGQIYGLHFSYSSIYPNDPLWTDISASPVARFERLMMVALVAEPFADMTETTFYLIHRQWLPSWIPKSEELCGDLPASDREMDVHDIGDMFVMGTLFLVLNCGGWFVGAWWVGPAILGLSSASCYWAYTRTTWEVKDKGDNYNKPTWNRQKA</sequence>
<dbReference type="EMBL" id="JAULSO010000005">
    <property type="protein sequence ID" value="KAK3682971.1"/>
    <property type="molecule type" value="Genomic_DNA"/>
</dbReference>
<evidence type="ECO:0000256" key="1">
    <source>
        <dbReference type="SAM" id="Phobius"/>
    </source>
</evidence>
<keyword evidence="1" id="KW-0812">Transmembrane</keyword>
<comment type="caution">
    <text evidence="2">The sequence shown here is derived from an EMBL/GenBank/DDBJ whole genome shotgun (WGS) entry which is preliminary data.</text>
</comment>
<feature type="transmembrane region" description="Helical" evidence="1">
    <location>
        <begin position="33"/>
        <end position="51"/>
    </location>
</feature>
<feature type="transmembrane region" description="Helical" evidence="1">
    <location>
        <begin position="179"/>
        <end position="201"/>
    </location>
</feature>
<keyword evidence="1" id="KW-0472">Membrane</keyword>
<protein>
    <submittedName>
        <fullName evidence="2">Uncharacterized protein</fullName>
    </submittedName>
</protein>
<name>A0AAE0X1Y5_9PEZI</name>
<keyword evidence="1" id="KW-1133">Transmembrane helix</keyword>
<proteinExistence type="predicted"/>
<evidence type="ECO:0000313" key="2">
    <source>
        <dbReference type="EMBL" id="KAK3682971.1"/>
    </source>
</evidence>
<gene>
    <name evidence="2" type="ORF">B0T22DRAFT_484984</name>
</gene>